<keyword evidence="3 5" id="KW-0560">Oxidoreductase</keyword>
<reference evidence="7" key="1">
    <citation type="submission" date="2014-08" db="EMBL/GenBank/DDBJ databases">
        <authorList>
            <person name="Sharma Rahul"/>
            <person name="Thines Marco"/>
        </authorList>
    </citation>
    <scope>NUCLEOTIDE SEQUENCE</scope>
</reference>
<organism evidence="7">
    <name type="scientific">Phaffia rhodozyma</name>
    <name type="common">Yeast</name>
    <name type="synonym">Xanthophyllomyces dendrorhous</name>
    <dbReference type="NCBI Taxonomy" id="264483"/>
    <lineage>
        <taxon>Eukaryota</taxon>
        <taxon>Fungi</taxon>
        <taxon>Dikarya</taxon>
        <taxon>Basidiomycota</taxon>
        <taxon>Agaricomycotina</taxon>
        <taxon>Tremellomycetes</taxon>
        <taxon>Cystofilobasidiales</taxon>
        <taxon>Mrakiaceae</taxon>
        <taxon>Phaffia</taxon>
    </lineage>
</organism>
<comment type="similarity">
    <text evidence="1 5">Belongs to the iron/ascorbate-dependent oxidoreductase family.</text>
</comment>
<sequence>MSAPDLLSTAETLHSEEFDHIPIIDLALPNDQLVEKIREACLVAGFFYVKNHSVSESTVQQTFDTAKRLFQDLSKEDKMKLHISQSNNFRGYQGLYEENTNPENKGDLHEAFNLGYEPLSEPAPIPTLDDKGHHSNNIWPADETLEGFRSDVLKYYHEVLDLGYRLFPLFALALGLPEDFFNDKTKEKAAIMRLLHYPSQAPDVDINGQVQGIGAHTDYECFTILRQGTDVGALQVLNRSGEWIDAPPIKGTFVINIADQLSRWSNDIFVSTRHRAINRSGRERYSIPFFFGTDYNVVLEPFHTCVSADRPARYEPILAGEYVRSRLDDTYGHKALDVTEE</sequence>
<keyword evidence="4 5" id="KW-0408">Iron</keyword>
<dbReference type="PANTHER" id="PTHR10209:SF881">
    <property type="entry name" value="FI07970P-RELATED"/>
    <property type="match status" value="1"/>
</dbReference>
<dbReference type="Pfam" id="PF14226">
    <property type="entry name" value="DIOX_N"/>
    <property type="match status" value="1"/>
</dbReference>
<evidence type="ECO:0000256" key="5">
    <source>
        <dbReference type="RuleBase" id="RU003682"/>
    </source>
</evidence>
<dbReference type="Pfam" id="PF03171">
    <property type="entry name" value="2OG-FeII_Oxy"/>
    <property type="match status" value="1"/>
</dbReference>
<evidence type="ECO:0000256" key="2">
    <source>
        <dbReference type="ARBA" id="ARBA00022723"/>
    </source>
</evidence>
<dbReference type="SUPFAM" id="SSF51197">
    <property type="entry name" value="Clavaminate synthase-like"/>
    <property type="match status" value="1"/>
</dbReference>
<dbReference type="EMBL" id="LN483124">
    <property type="protein sequence ID" value="CED82642.1"/>
    <property type="molecule type" value="Genomic_DNA"/>
</dbReference>
<keyword evidence="2 5" id="KW-0479">Metal-binding</keyword>
<dbReference type="PRINTS" id="PR00682">
    <property type="entry name" value="IPNSYNTHASE"/>
</dbReference>
<dbReference type="InterPro" id="IPR005123">
    <property type="entry name" value="Oxoglu/Fe-dep_dioxygenase_dom"/>
</dbReference>
<dbReference type="GO" id="GO:0046872">
    <property type="term" value="F:metal ion binding"/>
    <property type="evidence" value="ECO:0007669"/>
    <property type="project" value="UniProtKB-KW"/>
</dbReference>
<accession>A0A0F7SKH3</accession>
<dbReference type="InterPro" id="IPR044861">
    <property type="entry name" value="IPNS-like_FE2OG_OXY"/>
</dbReference>
<dbReference type="Gene3D" id="2.60.120.330">
    <property type="entry name" value="B-lactam Antibiotic, Isopenicillin N Synthase, Chain"/>
    <property type="match status" value="1"/>
</dbReference>
<dbReference type="PANTHER" id="PTHR10209">
    <property type="entry name" value="OXIDOREDUCTASE, 2OG-FE II OXYGENASE FAMILY PROTEIN"/>
    <property type="match status" value="1"/>
</dbReference>
<dbReference type="GO" id="GO:0016491">
    <property type="term" value="F:oxidoreductase activity"/>
    <property type="evidence" value="ECO:0007669"/>
    <property type="project" value="UniProtKB-KW"/>
</dbReference>
<evidence type="ECO:0000256" key="4">
    <source>
        <dbReference type="ARBA" id="ARBA00023004"/>
    </source>
</evidence>
<dbReference type="InterPro" id="IPR027443">
    <property type="entry name" value="IPNS-like_sf"/>
</dbReference>
<dbReference type="PROSITE" id="PS51471">
    <property type="entry name" value="FE2OG_OXY"/>
    <property type="match status" value="1"/>
</dbReference>
<feature type="domain" description="Fe2OG dioxygenase" evidence="6">
    <location>
        <begin position="188"/>
        <end position="293"/>
    </location>
</feature>
<evidence type="ECO:0000256" key="1">
    <source>
        <dbReference type="ARBA" id="ARBA00008056"/>
    </source>
</evidence>
<evidence type="ECO:0000256" key="3">
    <source>
        <dbReference type="ARBA" id="ARBA00023002"/>
    </source>
</evidence>
<evidence type="ECO:0000313" key="7">
    <source>
        <dbReference type="EMBL" id="CED82642.1"/>
    </source>
</evidence>
<evidence type="ECO:0000259" key="6">
    <source>
        <dbReference type="PROSITE" id="PS51471"/>
    </source>
</evidence>
<dbReference type="AlphaFoldDB" id="A0A0F7SKH3"/>
<protein>
    <submittedName>
        <fullName evidence="7">Iron/ascorbate family oxidoreductases</fullName>
    </submittedName>
</protein>
<proteinExistence type="inferred from homology"/>
<dbReference type="InterPro" id="IPR026992">
    <property type="entry name" value="DIOX_N"/>
</dbReference>
<name>A0A0F7SKH3_PHARH</name>